<sequence>MILYKEDIQKHDQTKYNNIDIMICKNRNGPTGSCQLYFSPESTKFYNIHDIKIDQLT</sequence>
<keyword evidence="2" id="KW-0347">Helicase</keyword>
<keyword evidence="2" id="KW-0934">Plastid</keyword>
<keyword evidence="2" id="KW-0067">ATP-binding</keyword>
<keyword evidence="2" id="KW-0378">Hydrolase</keyword>
<geneLocation type="plastid" evidence="2"/>
<accession>A0A4D6WZ67</accession>
<evidence type="ECO:0000313" key="2">
    <source>
        <dbReference type="EMBL" id="QCI08442.1"/>
    </source>
</evidence>
<reference evidence="2" key="2">
    <citation type="submission" date="2019-04" db="EMBL/GenBank/DDBJ databases">
        <authorList>
            <person name="Pasella M."/>
        </authorList>
    </citation>
    <scope>NUCLEOTIDE SEQUENCE</scope>
    <source>
        <strain evidence="2">PD2949_7</strain>
    </source>
</reference>
<dbReference type="AlphaFoldDB" id="A0A4D6WZ67"/>
<keyword evidence="2" id="KW-0547">Nucleotide-binding</keyword>
<organism evidence="2">
    <name type="scientific">Ptilothamnion sphaericum</name>
    <dbReference type="NCBI Taxonomy" id="1498216"/>
    <lineage>
        <taxon>Eukaryota</taxon>
        <taxon>Rhodophyta</taxon>
        <taxon>Florideophyceae</taxon>
        <taxon>Rhodymeniophycidae</taxon>
        <taxon>Ceramiales</taxon>
        <taxon>Wrangeliaceae</taxon>
        <taxon>Ptilothamnion</taxon>
    </lineage>
</organism>
<gene>
    <name evidence="2" type="primary">dnaB</name>
</gene>
<evidence type="ECO:0000259" key="1">
    <source>
        <dbReference type="Pfam" id="PF03796"/>
    </source>
</evidence>
<dbReference type="EMBL" id="MK814733">
    <property type="protein sequence ID" value="QCI08442.1"/>
    <property type="molecule type" value="Genomic_DNA"/>
</dbReference>
<dbReference type="InterPro" id="IPR027417">
    <property type="entry name" value="P-loop_NTPase"/>
</dbReference>
<dbReference type="InterPro" id="IPR007694">
    <property type="entry name" value="DNA_helicase_DnaB-like_C"/>
</dbReference>
<dbReference type="Gene3D" id="3.40.50.300">
    <property type="entry name" value="P-loop containing nucleotide triphosphate hydrolases"/>
    <property type="match status" value="1"/>
</dbReference>
<name>A0A4D6WZ67_9FLOR</name>
<protein>
    <submittedName>
        <fullName evidence="2">Replication helicase subunit</fullName>
    </submittedName>
</protein>
<dbReference type="GO" id="GO:0003678">
    <property type="term" value="F:DNA helicase activity"/>
    <property type="evidence" value="ECO:0007669"/>
    <property type="project" value="InterPro"/>
</dbReference>
<reference evidence="2" key="1">
    <citation type="journal article" date="2019" name="Mol. Phylogenet. Evol.">
        <title>Morphological evolution and classification of the red algal order Ceramiales inferred using plastid phylogenomics.</title>
        <authorList>
            <person name="Diaz-Tapia P."/>
            <person name="Pasella M.M."/>
            <person name="Verbruggen H."/>
            <person name="Maggs C.A."/>
        </authorList>
    </citation>
    <scope>NUCLEOTIDE SEQUENCE</scope>
    <source>
        <strain evidence="2">PD2949_7</strain>
    </source>
</reference>
<dbReference type="GO" id="GO:0005524">
    <property type="term" value="F:ATP binding"/>
    <property type="evidence" value="ECO:0007669"/>
    <property type="project" value="InterPro"/>
</dbReference>
<dbReference type="GO" id="GO:0006260">
    <property type="term" value="P:DNA replication"/>
    <property type="evidence" value="ECO:0007669"/>
    <property type="project" value="InterPro"/>
</dbReference>
<dbReference type="Pfam" id="PF03796">
    <property type="entry name" value="DnaB_C"/>
    <property type="match status" value="1"/>
</dbReference>
<feature type="domain" description="SF4 helicase" evidence="1">
    <location>
        <begin position="1"/>
        <end position="47"/>
    </location>
</feature>
<proteinExistence type="predicted"/>